<reference evidence="1" key="1">
    <citation type="submission" date="2018-07" db="EMBL/GenBank/DDBJ databases">
        <authorList>
            <person name="Quirk P.G."/>
            <person name="Krulwich T.A."/>
        </authorList>
    </citation>
    <scope>NUCLEOTIDE SEQUENCE</scope>
</reference>
<name>A0A380TKC9_9ZZZZ</name>
<gene>
    <name evidence="1" type="ORF">DF3PB_590015</name>
</gene>
<dbReference type="AlphaFoldDB" id="A0A380TKC9"/>
<accession>A0A380TKC9</accession>
<evidence type="ECO:0000313" key="1">
    <source>
        <dbReference type="EMBL" id="SUS08143.1"/>
    </source>
</evidence>
<dbReference type="EMBL" id="UIDG01000545">
    <property type="protein sequence ID" value="SUS08143.1"/>
    <property type="molecule type" value="Genomic_DNA"/>
</dbReference>
<sequence length="72" mass="8009">MPPRDARIIVRGFFKAADQGGGQGRYEKFQSLPKNSAGFQGVFLLETSSVRLTSSLRRKAWAVRELPRARGS</sequence>
<proteinExistence type="predicted"/>
<protein>
    <submittedName>
        <fullName evidence="1">Uncharacterized protein</fullName>
    </submittedName>
</protein>
<organism evidence="1">
    <name type="scientific">metagenome</name>
    <dbReference type="NCBI Taxonomy" id="256318"/>
    <lineage>
        <taxon>unclassified sequences</taxon>
        <taxon>metagenomes</taxon>
    </lineage>
</organism>